<keyword evidence="9 10" id="KW-0227">DNA damage</keyword>
<dbReference type="Proteomes" id="UP001589789">
    <property type="component" value="Unassembled WGS sequence"/>
</dbReference>
<dbReference type="Gene3D" id="3.40.50.300">
    <property type="entry name" value="P-loop containing nucleotide triphosphate hydrolases"/>
    <property type="match status" value="1"/>
</dbReference>
<sequence length="387" mass="40991">MTPSLRLTRLQLQDFRNHARATLRFTAGIVVIAGENGSGKTNLLEAVSLLGPGRGLRGAKIAELGRRVGEEALPWAVSGRFEGPEGSFDLGTGTVHDGPPDKRTFRLDGAPVRSQAELGRLVAAVWLTPQMDRLFQEAASGRRRFLDRLVWALDPNHAREVSAYENAMTQRNRLLAEGRAEGRNSGRAEPRWLDGLEDAMARHGVALTAARRSLVARLNGALAEGLAGAFPAALCALECETAAALEHGSALAVEDGLRATLAARRGRDAAAGMALSGPHRCDLRLSHLPKGVPAELCSTGEQKALLISTVLAHSALIAATRGFAPLLLLDEIAAHLDAVRREALFAALAALPAQSFLTGTEPGVFASLRSVAEGFLIDAEGITPEEA</sequence>
<dbReference type="PROSITE" id="PS00617">
    <property type="entry name" value="RECF_1"/>
    <property type="match status" value="1"/>
</dbReference>
<organism evidence="12 13">
    <name type="scientific">Muricoccus vinaceus</name>
    <dbReference type="NCBI Taxonomy" id="424704"/>
    <lineage>
        <taxon>Bacteria</taxon>
        <taxon>Pseudomonadati</taxon>
        <taxon>Pseudomonadota</taxon>
        <taxon>Alphaproteobacteria</taxon>
        <taxon>Acetobacterales</taxon>
        <taxon>Roseomonadaceae</taxon>
        <taxon>Muricoccus</taxon>
    </lineage>
</organism>
<gene>
    <name evidence="9 12" type="primary">recF</name>
    <name evidence="12" type="ORF">ACFFIC_29795</name>
</gene>
<keyword evidence="5 9" id="KW-0235">DNA replication</keyword>
<dbReference type="HAMAP" id="MF_00365">
    <property type="entry name" value="RecF"/>
    <property type="match status" value="1"/>
</dbReference>
<comment type="caution">
    <text evidence="12">The sequence shown here is derived from an EMBL/GenBank/DDBJ whole genome shotgun (WGS) entry which is preliminary data.</text>
</comment>
<evidence type="ECO:0000256" key="2">
    <source>
        <dbReference type="ARBA" id="ARBA00008016"/>
    </source>
</evidence>
<evidence type="ECO:0000313" key="12">
    <source>
        <dbReference type="EMBL" id="MFC0389703.1"/>
    </source>
</evidence>
<keyword evidence="13" id="KW-1185">Reference proteome</keyword>
<keyword evidence="8 9" id="KW-0238">DNA-binding</keyword>
<evidence type="ECO:0000256" key="6">
    <source>
        <dbReference type="ARBA" id="ARBA00022741"/>
    </source>
</evidence>
<evidence type="ECO:0000256" key="10">
    <source>
        <dbReference type="RuleBase" id="RU000578"/>
    </source>
</evidence>
<reference evidence="12 13" key="1">
    <citation type="submission" date="2024-09" db="EMBL/GenBank/DDBJ databases">
        <authorList>
            <person name="Sun Q."/>
            <person name="Mori K."/>
        </authorList>
    </citation>
    <scope>NUCLEOTIDE SEQUENCE [LARGE SCALE GENOMIC DNA]</scope>
    <source>
        <strain evidence="12 13">CCM 7468</strain>
    </source>
</reference>
<evidence type="ECO:0000256" key="3">
    <source>
        <dbReference type="ARBA" id="ARBA00020170"/>
    </source>
</evidence>
<feature type="binding site" evidence="9">
    <location>
        <begin position="34"/>
        <end position="41"/>
    </location>
    <ligand>
        <name>ATP</name>
        <dbReference type="ChEBI" id="CHEBI:30616"/>
    </ligand>
</feature>
<comment type="subcellular location">
    <subcellularLocation>
        <location evidence="1 9 10">Cytoplasm</location>
    </subcellularLocation>
</comment>
<dbReference type="InterPro" id="IPR003395">
    <property type="entry name" value="RecF/RecN/SMC_N"/>
</dbReference>
<evidence type="ECO:0000256" key="7">
    <source>
        <dbReference type="ARBA" id="ARBA00022840"/>
    </source>
</evidence>
<name>A0ABV6J1E7_9PROT</name>
<evidence type="ECO:0000256" key="8">
    <source>
        <dbReference type="ARBA" id="ARBA00023125"/>
    </source>
</evidence>
<proteinExistence type="inferred from homology"/>
<dbReference type="NCBIfam" id="TIGR00611">
    <property type="entry name" value="recf"/>
    <property type="match status" value="1"/>
</dbReference>
<protein>
    <recommendedName>
        <fullName evidence="3 9">DNA replication and repair protein RecF</fullName>
    </recommendedName>
</protein>
<dbReference type="PANTHER" id="PTHR32182:SF0">
    <property type="entry name" value="DNA REPLICATION AND REPAIR PROTEIN RECF"/>
    <property type="match status" value="1"/>
</dbReference>
<dbReference type="EMBL" id="JBHLVZ010000120">
    <property type="protein sequence ID" value="MFC0389703.1"/>
    <property type="molecule type" value="Genomic_DNA"/>
</dbReference>
<keyword evidence="9 10" id="KW-0234">DNA repair</keyword>
<evidence type="ECO:0000256" key="1">
    <source>
        <dbReference type="ARBA" id="ARBA00004496"/>
    </source>
</evidence>
<dbReference type="Pfam" id="PF02463">
    <property type="entry name" value="SMC_N"/>
    <property type="match status" value="1"/>
</dbReference>
<accession>A0ABV6J1E7</accession>
<keyword evidence="9 10" id="KW-0742">SOS response</keyword>
<keyword evidence="7 9" id="KW-0067">ATP-binding</keyword>
<dbReference type="InterPro" id="IPR027417">
    <property type="entry name" value="P-loop_NTPase"/>
</dbReference>
<evidence type="ECO:0000259" key="11">
    <source>
        <dbReference type="Pfam" id="PF02463"/>
    </source>
</evidence>
<comment type="similarity">
    <text evidence="2 9 10">Belongs to the RecF family.</text>
</comment>
<comment type="function">
    <text evidence="9 10">The RecF protein is involved in DNA metabolism; it is required for DNA replication and normal SOS inducibility. RecF binds preferentially to single-stranded, linear DNA. It also seems to bind ATP.</text>
</comment>
<keyword evidence="4 9" id="KW-0963">Cytoplasm</keyword>
<feature type="domain" description="RecF/RecN/SMC N-terminal" evidence="11">
    <location>
        <begin position="7"/>
        <end position="366"/>
    </location>
</feature>
<dbReference type="SUPFAM" id="SSF52540">
    <property type="entry name" value="P-loop containing nucleoside triphosphate hydrolases"/>
    <property type="match status" value="1"/>
</dbReference>
<evidence type="ECO:0000256" key="5">
    <source>
        <dbReference type="ARBA" id="ARBA00022705"/>
    </source>
</evidence>
<dbReference type="PANTHER" id="PTHR32182">
    <property type="entry name" value="DNA REPLICATION AND REPAIR PROTEIN RECF"/>
    <property type="match status" value="1"/>
</dbReference>
<dbReference type="PROSITE" id="PS00618">
    <property type="entry name" value="RECF_2"/>
    <property type="match status" value="1"/>
</dbReference>
<dbReference type="Gene3D" id="1.20.1050.90">
    <property type="entry name" value="RecF/RecN/SMC, N-terminal domain"/>
    <property type="match status" value="1"/>
</dbReference>
<keyword evidence="6 9" id="KW-0547">Nucleotide-binding</keyword>
<dbReference type="RefSeq" id="WP_377057251.1">
    <property type="nucleotide sequence ID" value="NZ_JBHLVZ010000120.1"/>
</dbReference>
<evidence type="ECO:0000256" key="4">
    <source>
        <dbReference type="ARBA" id="ARBA00022490"/>
    </source>
</evidence>
<evidence type="ECO:0000313" key="13">
    <source>
        <dbReference type="Proteomes" id="UP001589789"/>
    </source>
</evidence>
<dbReference type="InterPro" id="IPR018078">
    <property type="entry name" value="DNA-binding_RecF_CS"/>
</dbReference>
<dbReference type="InterPro" id="IPR042174">
    <property type="entry name" value="RecF_2"/>
</dbReference>
<dbReference type="InterPro" id="IPR001238">
    <property type="entry name" value="DNA-binding_RecF"/>
</dbReference>
<evidence type="ECO:0000256" key="9">
    <source>
        <dbReference type="HAMAP-Rule" id="MF_00365"/>
    </source>
</evidence>